<dbReference type="RefSeq" id="WP_161024502.1">
    <property type="nucleotide sequence ID" value="NZ_WWCJ01000003.1"/>
</dbReference>
<dbReference type="Gene3D" id="1.25.40.10">
    <property type="entry name" value="Tetratricopeptide repeat domain"/>
    <property type="match status" value="1"/>
</dbReference>
<evidence type="ECO:0000313" key="2">
    <source>
        <dbReference type="EMBL" id="MYN01486.1"/>
    </source>
</evidence>
<dbReference type="SUPFAM" id="SSF81901">
    <property type="entry name" value="HCP-like"/>
    <property type="match status" value="1"/>
</dbReference>
<dbReference type="Pfam" id="PF08238">
    <property type="entry name" value="Sel1"/>
    <property type="match status" value="2"/>
</dbReference>
<keyword evidence="3" id="KW-1185">Reference proteome</keyword>
<comment type="caution">
    <text evidence="2">The sequence shown here is derived from an EMBL/GenBank/DDBJ whole genome shotgun (WGS) entry which is preliminary data.</text>
</comment>
<protein>
    <submittedName>
        <fullName evidence="2">Sel1 repeat family protein</fullName>
    </submittedName>
</protein>
<feature type="chain" id="PRO_5026671048" evidence="1">
    <location>
        <begin position="22"/>
        <end position="259"/>
    </location>
</feature>
<dbReference type="InterPro" id="IPR006597">
    <property type="entry name" value="Sel1-like"/>
</dbReference>
<keyword evidence="1" id="KW-0732">Signal</keyword>
<evidence type="ECO:0000256" key="1">
    <source>
        <dbReference type="SAM" id="SignalP"/>
    </source>
</evidence>
<gene>
    <name evidence="2" type="ORF">GTP41_05175</name>
</gene>
<dbReference type="InterPro" id="IPR011990">
    <property type="entry name" value="TPR-like_helical_dom_sf"/>
</dbReference>
<dbReference type="Proteomes" id="UP000448575">
    <property type="component" value="Unassembled WGS sequence"/>
</dbReference>
<name>A0A6N9HDG9_9BURK</name>
<reference evidence="2 3" key="1">
    <citation type="submission" date="2019-12" db="EMBL/GenBank/DDBJ databases">
        <title>Novel species isolated from a subtropical stream in China.</title>
        <authorList>
            <person name="Lu H."/>
        </authorList>
    </citation>
    <scope>NUCLEOTIDE SEQUENCE [LARGE SCALE GENOMIC DNA]</scope>
    <source>
        <strain evidence="2 3">DS3</strain>
    </source>
</reference>
<dbReference type="EMBL" id="WWCJ01000003">
    <property type="protein sequence ID" value="MYN01486.1"/>
    <property type="molecule type" value="Genomic_DNA"/>
</dbReference>
<proteinExistence type="predicted"/>
<evidence type="ECO:0000313" key="3">
    <source>
        <dbReference type="Proteomes" id="UP000448575"/>
    </source>
</evidence>
<organism evidence="2 3">
    <name type="scientific">Pseudoduganella guangdongensis</name>
    <dbReference type="NCBI Taxonomy" id="2692179"/>
    <lineage>
        <taxon>Bacteria</taxon>
        <taxon>Pseudomonadati</taxon>
        <taxon>Pseudomonadota</taxon>
        <taxon>Betaproteobacteria</taxon>
        <taxon>Burkholderiales</taxon>
        <taxon>Oxalobacteraceae</taxon>
        <taxon>Telluria group</taxon>
        <taxon>Pseudoduganella</taxon>
    </lineage>
</organism>
<dbReference type="AlphaFoldDB" id="A0A6N9HDG9"/>
<feature type="signal peptide" evidence="1">
    <location>
        <begin position="1"/>
        <end position="21"/>
    </location>
</feature>
<dbReference type="SMART" id="SM00671">
    <property type="entry name" value="SEL1"/>
    <property type="match status" value="1"/>
</dbReference>
<sequence length="259" mass="28185">MLKVRSGAFCLALLIAAPAVADELADASKLLADKSYPQALVLFTKLAKAGHPTAQLHLGEMYWYGEAGRIDLEQARHWFSQSAAGGNREAAAALDVMAQREARRQDIDYWVNTYDAKDMASGAFNCVPPAIPQLSKSNADIVRVEADYAAWQACYNGFVQNLSDALPPGKRIPPDIARLMNQIEYDQSMAHLGKVYAALSEQAGAAARATVARYQDWRKTTEQFVAARNAESKAETDLAVEQLRRANASIGRSVLGGKP</sequence>
<accession>A0A6N9HDG9</accession>